<reference evidence="7" key="1">
    <citation type="submission" date="2021-03" db="EMBL/GenBank/DDBJ databases">
        <title>Actinotalea soli sp. nov., isolated from soil.</title>
        <authorList>
            <person name="Ping W."/>
            <person name="Zhang J."/>
        </authorList>
    </citation>
    <scope>NUCLEOTIDE SEQUENCE</scope>
    <source>
        <strain evidence="7">BY-33</strain>
    </source>
</reference>
<gene>
    <name evidence="7" type="ORF">J4G33_15395</name>
</gene>
<dbReference type="GO" id="GO:0005886">
    <property type="term" value="C:plasma membrane"/>
    <property type="evidence" value="ECO:0007669"/>
    <property type="project" value="UniProtKB-SubCell"/>
</dbReference>
<feature type="transmembrane region" description="Helical" evidence="6">
    <location>
        <begin position="37"/>
        <end position="57"/>
    </location>
</feature>
<evidence type="ECO:0000256" key="6">
    <source>
        <dbReference type="SAM" id="Phobius"/>
    </source>
</evidence>
<protein>
    <submittedName>
        <fullName evidence="7">LysE family translocator</fullName>
    </submittedName>
</protein>
<keyword evidence="4 6" id="KW-1133">Transmembrane helix</keyword>
<feature type="transmembrane region" description="Helical" evidence="6">
    <location>
        <begin position="64"/>
        <end position="89"/>
    </location>
</feature>
<keyword evidence="3 6" id="KW-0812">Transmembrane</keyword>
<sequence length="215" mass="22644">MISLAAASGIALVELGLALTPGPNMMYLVSRSISQGWRAGMMSLSGTAVGFVVYMVMANLGLAAVFLVVPWLFIALKIAGAAYLLWLAWKTLRPGGRSLFETSELPRDSFGKLFRMGLLTNLLNPKVAILYLALIPQFIDPAAGSVIAQGFQLGGIQIFVGVAVNGAIILAAGSVATFLQRKPAWMRWQKWVTGTLLGAIGVKLAIDAPAPAASA</sequence>
<keyword evidence="5 6" id="KW-0472">Membrane</keyword>
<evidence type="ECO:0000256" key="5">
    <source>
        <dbReference type="ARBA" id="ARBA00023136"/>
    </source>
</evidence>
<dbReference type="EMBL" id="JAGEMK010000010">
    <property type="protein sequence ID" value="MBO1753191.1"/>
    <property type="molecule type" value="Genomic_DNA"/>
</dbReference>
<evidence type="ECO:0000256" key="3">
    <source>
        <dbReference type="ARBA" id="ARBA00022692"/>
    </source>
</evidence>
<evidence type="ECO:0000256" key="2">
    <source>
        <dbReference type="ARBA" id="ARBA00022475"/>
    </source>
</evidence>
<dbReference type="GO" id="GO:0015171">
    <property type="term" value="F:amino acid transmembrane transporter activity"/>
    <property type="evidence" value="ECO:0007669"/>
    <property type="project" value="TreeGrafter"/>
</dbReference>
<comment type="caution">
    <text evidence="7">The sequence shown here is derived from an EMBL/GenBank/DDBJ whole genome shotgun (WGS) entry which is preliminary data.</text>
</comment>
<dbReference type="RefSeq" id="WP_208056867.1">
    <property type="nucleotide sequence ID" value="NZ_JAGEMK010000010.1"/>
</dbReference>
<evidence type="ECO:0000313" key="8">
    <source>
        <dbReference type="Proteomes" id="UP000664209"/>
    </source>
</evidence>
<evidence type="ECO:0000313" key="7">
    <source>
        <dbReference type="EMBL" id="MBO1753191.1"/>
    </source>
</evidence>
<dbReference type="Pfam" id="PF01810">
    <property type="entry name" value="LysE"/>
    <property type="match status" value="1"/>
</dbReference>
<keyword evidence="8" id="KW-1185">Reference proteome</keyword>
<feature type="transmembrane region" description="Helical" evidence="6">
    <location>
        <begin position="156"/>
        <end position="179"/>
    </location>
</feature>
<accession>A0A939RXG2</accession>
<dbReference type="PANTHER" id="PTHR30086:SF20">
    <property type="entry name" value="ARGININE EXPORTER PROTEIN ARGO-RELATED"/>
    <property type="match status" value="1"/>
</dbReference>
<keyword evidence="2" id="KW-1003">Cell membrane</keyword>
<evidence type="ECO:0000256" key="4">
    <source>
        <dbReference type="ARBA" id="ARBA00022989"/>
    </source>
</evidence>
<dbReference type="PIRSF" id="PIRSF006324">
    <property type="entry name" value="LeuE"/>
    <property type="match status" value="1"/>
</dbReference>
<dbReference type="PANTHER" id="PTHR30086">
    <property type="entry name" value="ARGININE EXPORTER PROTEIN ARGO"/>
    <property type="match status" value="1"/>
</dbReference>
<dbReference type="Proteomes" id="UP000664209">
    <property type="component" value="Unassembled WGS sequence"/>
</dbReference>
<organism evidence="7 8">
    <name type="scientific">Actinotalea soli</name>
    <dbReference type="NCBI Taxonomy" id="2819234"/>
    <lineage>
        <taxon>Bacteria</taxon>
        <taxon>Bacillati</taxon>
        <taxon>Actinomycetota</taxon>
        <taxon>Actinomycetes</taxon>
        <taxon>Micrococcales</taxon>
        <taxon>Cellulomonadaceae</taxon>
        <taxon>Actinotalea</taxon>
    </lineage>
</organism>
<comment type="subcellular location">
    <subcellularLocation>
        <location evidence="1">Cell membrane</location>
        <topology evidence="1">Multi-pass membrane protein</topology>
    </subcellularLocation>
</comment>
<name>A0A939RXG2_9CELL</name>
<evidence type="ECO:0000256" key="1">
    <source>
        <dbReference type="ARBA" id="ARBA00004651"/>
    </source>
</evidence>
<proteinExistence type="predicted"/>
<dbReference type="AlphaFoldDB" id="A0A939RXG2"/>
<dbReference type="InterPro" id="IPR001123">
    <property type="entry name" value="LeuE-type"/>
</dbReference>